<evidence type="ECO:0000256" key="8">
    <source>
        <dbReference type="ARBA" id="ARBA00022816"/>
    </source>
</evidence>
<dbReference type="GO" id="GO:0032527">
    <property type="term" value="P:protein exit from endoplasmic reticulum"/>
    <property type="evidence" value="ECO:0007669"/>
    <property type="project" value="TreeGrafter"/>
</dbReference>
<name>A0A915PE49_9BILA</name>
<dbReference type="Gene3D" id="2.130.10.10">
    <property type="entry name" value="YVTN repeat-like/Quinoprotein amine dehydrogenase"/>
    <property type="match status" value="1"/>
</dbReference>
<evidence type="ECO:0000313" key="16">
    <source>
        <dbReference type="WBParaSite" id="sdigi.contig124.g4810.t1"/>
    </source>
</evidence>
<evidence type="ECO:0000256" key="7">
    <source>
        <dbReference type="ARBA" id="ARBA00022737"/>
    </source>
</evidence>
<reference evidence="16" key="1">
    <citation type="submission" date="2022-11" db="UniProtKB">
        <authorList>
            <consortium name="WormBaseParasite"/>
        </authorList>
    </citation>
    <scope>IDENTIFICATION</scope>
</reference>
<dbReference type="GO" id="GO:0030127">
    <property type="term" value="C:COPII vesicle coat"/>
    <property type="evidence" value="ECO:0007669"/>
    <property type="project" value="TreeGrafter"/>
</dbReference>
<dbReference type="GO" id="GO:0051028">
    <property type="term" value="P:mRNA transport"/>
    <property type="evidence" value="ECO:0007669"/>
    <property type="project" value="UniProtKB-KW"/>
</dbReference>
<dbReference type="PANTHER" id="PTHR11024:SF2">
    <property type="entry name" value="PROTEIN SEC13 HOMOLOG"/>
    <property type="match status" value="1"/>
</dbReference>
<dbReference type="SMART" id="SM00320">
    <property type="entry name" value="WD40"/>
    <property type="match status" value="6"/>
</dbReference>
<evidence type="ECO:0000256" key="4">
    <source>
        <dbReference type="ARBA" id="ARBA00019195"/>
    </source>
</evidence>
<feature type="repeat" description="WD" evidence="14">
    <location>
        <begin position="112"/>
        <end position="146"/>
    </location>
</feature>
<keyword evidence="9" id="KW-0653">Protein transport</keyword>
<evidence type="ECO:0000256" key="1">
    <source>
        <dbReference type="ARBA" id="ARBA00004371"/>
    </source>
</evidence>
<dbReference type="InterPro" id="IPR037363">
    <property type="entry name" value="Sec13/Seh1_fam"/>
</dbReference>
<dbReference type="Pfam" id="PF00400">
    <property type="entry name" value="WD40"/>
    <property type="match status" value="5"/>
</dbReference>
<keyword evidence="5" id="KW-0813">Transport</keyword>
<dbReference type="PROSITE" id="PS50082">
    <property type="entry name" value="WD_REPEATS_2"/>
    <property type="match status" value="1"/>
</dbReference>
<evidence type="ECO:0000256" key="5">
    <source>
        <dbReference type="ARBA" id="ARBA00022448"/>
    </source>
</evidence>
<keyword evidence="12" id="KW-0458">Lysosome</keyword>
<dbReference type="Proteomes" id="UP000887581">
    <property type="component" value="Unplaced"/>
</dbReference>
<accession>A0A915PE49</accession>
<dbReference type="SUPFAM" id="SSF50978">
    <property type="entry name" value="WD40 repeat-like"/>
    <property type="match status" value="1"/>
</dbReference>
<evidence type="ECO:0000256" key="14">
    <source>
        <dbReference type="PROSITE-ProRule" id="PRU00221"/>
    </source>
</evidence>
<evidence type="ECO:0000256" key="3">
    <source>
        <dbReference type="ARBA" id="ARBA00010102"/>
    </source>
</evidence>
<keyword evidence="7" id="KW-0677">Repeat</keyword>
<keyword evidence="15" id="KW-1185">Reference proteome</keyword>
<keyword evidence="8" id="KW-0509">mRNA transport</keyword>
<dbReference type="GO" id="GO:0031080">
    <property type="term" value="C:nuclear pore outer ring"/>
    <property type="evidence" value="ECO:0007669"/>
    <property type="project" value="TreeGrafter"/>
</dbReference>
<keyword evidence="10" id="KW-0811">Translocation</keyword>
<dbReference type="PANTHER" id="PTHR11024">
    <property type="entry name" value="NUCLEAR PORE COMPLEX PROTEIN SEC13 / SEH1 FAMILY MEMBER"/>
    <property type="match status" value="1"/>
</dbReference>
<dbReference type="GO" id="GO:0005198">
    <property type="term" value="F:structural molecule activity"/>
    <property type="evidence" value="ECO:0007669"/>
    <property type="project" value="InterPro"/>
</dbReference>
<dbReference type="InterPro" id="IPR036322">
    <property type="entry name" value="WD40_repeat_dom_sf"/>
</dbReference>
<dbReference type="AlphaFoldDB" id="A0A915PE49"/>
<dbReference type="GO" id="GO:0032008">
    <property type="term" value="P:positive regulation of TOR signaling"/>
    <property type="evidence" value="ECO:0007669"/>
    <property type="project" value="TreeGrafter"/>
</dbReference>
<dbReference type="GO" id="GO:0006606">
    <property type="term" value="P:protein import into nucleus"/>
    <property type="evidence" value="ECO:0007669"/>
    <property type="project" value="TreeGrafter"/>
</dbReference>
<keyword evidence="11" id="KW-0906">Nuclear pore complex</keyword>
<organism evidence="15 16">
    <name type="scientific">Setaria digitata</name>
    <dbReference type="NCBI Taxonomy" id="48799"/>
    <lineage>
        <taxon>Eukaryota</taxon>
        <taxon>Metazoa</taxon>
        <taxon>Ecdysozoa</taxon>
        <taxon>Nematoda</taxon>
        <taxon>Chromadorea</taxon>
        <taxon>Rhabditida</taxon>
        <taxon>Spirurina</taxon>
        <taxon>Spiruromorpha</taxon>
        <taxon>Filarioidea</taxon>
        <taxon>Setariidae</taxon>
        <taxon>Setaria</taxon>
    </lineage>
</organism>
<evidence type="ECO:0000256" key="12">
    <source>
        <dbReference type="ARBA" id="ARBA00023228"/>
    </source>
</evidence>
<dbReference type="GO" id="GO:0090114">
    <property type="term" value="P:COPII-coated vesicle budding"/>
    <property type="evidence" value="ECO:0007669"/>
    <property type="project" value="TreeGrafter"/>
</dbReference>
<comment type="similarity">
    <text evidence="3">Belongs to the WD repeat SEC13 family.</text>
</comment>
<protein>
    <recommendedName>
        <fullName evidence="4">Protein SEC13 homolog</fullName>
    </recommendedName>
</protein>
<evidence type="ECO:0000256" key="13">
    <source>
        <dbReference type="ARBA" id="ARBA00023242"/>
    </source>
</evidence>
<comment type="subcellular location">
    <subcellularLocation>
        <location evidence="1">Lysosome</location>
    </subcellularLocation>
    <subcellularLocation>
        <location evidence="2">Nucleus</location>
        <location evidence="2">Nuclear pore complex</location>
    </subcellularLocation>
</comment>
<proteinExistence type="inferred from homology"/>
<evidence type="ECO:0000256" key="9">
    <source>
        <dbReference type="ARBA" id="ARBA00022927"/>
    </source>
</evidence>
<sequence length="362" mass="40845">MPLSCSNNLNALNYAHRALIMQTTALNVGEHLVVTSSIQLELLRQFNCLFDFGQQSEIMVTIVSKLDTAHRLTIHDAQMNYYGTRLATCSSDNLIKIFELKPSGQTYPSAELNGHTGPVWQVSWAHPKFDNVLASCSYDKRVIIWKEISGKWQRIYEWNHHDASVNSISWAPYQFGLILTCASTDATISVLSFSKAKIWTHQIIAKAHDQGCNAVSWAPAVYSTSLVHNDGPLIRKRIVSGGNDNFVKIWREKKDGNWGLEIALEGHTDWVRDVAWAPVAAHNINTIASCGQDRKAIIWRCSSVDQRHWTAQELALFDDILWHVSWSLCATVLAVSGGDNEISLWKENVQNEWVRISESEEK</sequence>
<dbReference type="InterPro" id="IPR001680">
    <property type="entry name" value="WD40_rpt"/>
</dbReference>
<dbReference type="InterPro" id="IPR015943">
    <property type="entry name" value="WD40/YVTN_repeat-like_dom_sf"/>
</dbReference>
<evidence type="ECO:0000313" key="15">
    <source>
        <dbReference type="Proteomes" id="UP000887581"/>
    </source>
</evidence>
<keyword evidence="6 14" id="KW-0853">WD repeat</keyword>
<dbReference type="GO" id="GO:0005764">
    <property type="term" value="C:lysosome"/>
    <property type="evidence" value="ECO:0007669"/>
    <property type="project" value="UniProtKB-SubCell"/>
</dbReference>
<evidence type="ECO:0000256" key="10">
    <source>
        <dbReference type="ARBA" id="ARBA00023010"/>
    </source>
</evidence>
<dbReference type="WBParaSite" id="sdigi.contig124.g4810.t1">
    <property type="protein sequence ID" value="sdigi.contig124.g4810.t1"/>
    <property type="gene ID" value="sdigi.contig124.g4810"/>
</dbReference>
<evidence type="ECO:0000256" key="2">
    <source>
        <dbReference type="ARBA" id="ARBA00004567"/>
    </source>
</evidence>
<evidence type="ECO:0000256" key="6">
    <source>
        <dbReference type="ARBA" id="ARBA00022574"/>
    </source>
</evidence>
<evidence type="ECO:0000256" key="11">
    <source>
        <dbReference type="ARBA" id="ARBA00023132"/>
    </source>
</evidence>
<keyword evidence="13" id="KW-0539">Nucleus</keyword>